<organism evidence="2 3">
    <name type="scientific">Pararoseomonas baculiformis</name>
    <dbReference type="NCBI Taxonomy" id="2820812"/>
    <lineage>
        <taxon>Bacteria</taxon>
        <taxon>Pseudomonadati</taxon>
        <taxon>Pseudomonadota</taxon>
        <taxon>Alphaproteobacteria</taxon>
        <taxon>Acetobacterales</taxon>
        <taxon>Acetobacteraceae</taxon>
        <taxon>Pararoseomonas</taxon>
    </lineage>
</organism>
<dbReference type="RefSeq" id="WP_209381620.1">
    <property type="nucleotide sequence ID" value="NZ_JAGIZB010000032.1"/>
</dbReference>
<dbReference type="Pfam" id="PF13610">
    <property type="entry name" value="DDE_Tnp_IS240"/>
    <property type="match status" value="1"/>
</dbReference>
<evidence type="ECO:0000313" key="2">
    <source>
        <dbReference type="EMBL" id="MBP0447349.1"/>
    </source>
</evidence>
<dbReference type="InterPro" id="IPR032874">
    <property type="entry name" value="DDE_dom"/>
</dbReference>
<sequence length="152" mass="17104">MKGCWTYLYRSVDSRGQTIAFLLFARRDASAAKRFFRKGLRQPHTANPNTLTVDTNPAYPRAVTEMKDAGELCRSSRLRQRKYLNNIIGQDNRCVTQLVRPGMGFGSFRTARRTLAGYEAMAVIRKGQLRKVGGRDMRGQSACLAELFHAAA</sequence>
<gene>
    <name evidence="2" type="ORF">J8J14_21510</name>
</gene>
<reference evidence="2 3" key="1">
    <citation type="submission" date="2021-03" db="EMBL/GenBank/DDBJ databases">
        <authorList>
            <person name="So Y."/>
        </authorList>
    </citation>
    <scope>NUCLEOTIDE SEQUENCE [LARGE SCALE GENOMIC DNA]</scope>
    <source>
        <strain evidence="2 3">SSH11</strain>
    </source>
</reference>
<name>A0ABS4AKF8_9PROT</name>
<dbReference type="PANTHER" id="PTHR35528">
    <property type="entry name" value="BLL1675 PROTEIN"/>
    <property type="match status" value="1"/>
</dbReference>
<proteinExistence type="predicted"/>
<evidence type="ECO:0000259" key="1">
    <source>
        <dbReference type="Pfam" id="PF13610"/>
    </source>
</evidence>
<keyword evidence="3" id="KW-1185">Reference proteome</keyword>
<dbReference type="PANTHER" id="PTHR35528:SF3">
    <property type="entry name" value="BLL1675 PROTEIN"/>
    <property type="match status" value="1"/>
</dbReference>
<comment type="caution">
    <text evidence="2">The sequence shown here is derived from an EMBL/GenBank/DDBJ whole genome shotgun (WGS) entry which is preliminary data.</text>
</comment>
<dbReference type="Proteomes" id="UP000681594">
    <property type="component" value="Unassembled WGS sequence"/>
</dbReference>
<dbReference type="EMBL" id="JAGIZB010000032">
    <property type="protein sequence ID" value="MBP0447349.1"/>
    <property type="molecule type" value="Genomic_DNA"/>
</dbReference>
<accession>A0ABS4AKF8</accession>
<protein>
    <submittedName>
        <fullName evidence="2">DDE-type integrase/transposase/recombinase</fullName>
    </submittedName>
</protein>
<feature type="domain" description="DDE" evidence="1">
    <location>
        <begin position="2"/>
        <end position="128"/>
    </location>
</feature>
<dbReference type="InterPro" id="IPR052183">
    <property type="entry name" value="IS_Transposase"/>
</dbReference>
<evidence type="ECO:0000313" key="3">
    <source>
        <dbReference type="Proteomes" id="UP000681594"/>
    </source>
</evidence>